<organism evidence="2 3">
    <name type="scientific">Olea europaea subsp. europaea</name>
    <dbReference type="NCBI Taxonomy" id="158383"/>
    <lineage>
        <taxon>Eukaryota</taxon>
        <taxon>Viridiplantae</taxon>
        <taxon>Streptophyta</taxon>
        <taxon>Embryophyta</taxon>
        <taxon>Tracheophyta</taxon>
        <taxon>Spermatophyta</taxon>
        <taxon>Magnoliopsida</taxon>
        <taxon>eudicotyledons</taxon>
        <taxon>Gunneridae</taxon>
        <taxon>Pentapetalae</taxon>
        <taxon>asterids</taxon>
        <taxon>lamiids</taxon>
        <taxon>Lamiales</taxon>
        <taxon>Oleaceae</taxon>
        <taxon>Oleeae</taxon>
        <taxon>Olea</taxon>
    </lineage>
</organism>
<keyword evidence="3" id="KW-1185">Reference proteome</keyword>
<evidence type="ECO:0000256" key="1">
    <source>
        <dbReference type="SAM" id="MobiDB-lite"/>
    </source>
</evidence>
<evidence type="ECO:0000313" key="3">
    <source>
        <dbReference type="Proteomes" id="UP000594638"/>
    </source>
</evidence>
<evidence type="ECO:0000313" key="2">
    <source>
        <dbReference type="EMBL" id="CAA2978030.1"/>
    </source>
</evidence>
<reference evidence="2 3" key="1">
    <citation type="submission" date="2019-12" db="EMBL/GenBank/DDBJ databases">
        <authorList>
            <person name="Alioto T."/>
            <person name="Alioto T."/>
            <person name="Gomez Garrido J."/>
        </authorList>
    </citation>
    <scope>NUCLEOTIDE SEQUENCE [LARGE SCALE GENOMIC DNA]</scope>
</reference>
<dbReference type="Proteomes" id="UP000594638">
    <property type="component" value="Unassembled WGS sequence"/>
</dbReference>
<comment type="caution">
    <text evidence="2">The sequence shown here is derived from an EMBL/GenBank/DDBJ whole genome shotgun (WGS) entry which is preliminary data.</text>
</comment>
<proteinExistence type="predicted"/>
<dbReference type="Gramene" id="OE9A038434T1">
    <property type="protein sequence ID" value="OE9A038434C1"/>
    <property type="gene ID" value="OE9A038434"/>
</dbReference>
<feature type="compositionally biased region" description="Acidic residues" evidence="1">
    <location>
        <begin position="48"/>
        <end position="60"/>
    </location>
</feature>
<dbReference type="AlphaFoldDB" id="A0A8S0RF99"/>
<sequence length="87" mass="9451">MILCFVFVDVKDEQNDAQVQEDNASGLSNGRITVTDNIDGASIHAVFAEDEKDEGEDGSDDKDKGEDGSDSDGYLSEVLDLIMLELH</sequence>
<gene>
    <name evidence="2" type="ORF">OLEA9_A038434</name>
</gene>
<name>A0A8S0RF99_OLEEU</name>
<dbReference type="EMBL" id="CACTIH010003615">
    <property type="protein sequence ID" value="CAA2978030.1"/>
    <property type="molecule type" value="Genomic_DNA"/>
</dbReference>
<accession>A0A8S0RF99</accession>
<feature type="region of interest" description="Disordered" evidence="1">
    <location>
        <begin position="46"/>
        <end position="74"/>
    </location>
</feature>
<protein>
    <submittedName>
        <fullName evidence="2">Uncharacterized protein</fullName>
    </submittedName>
</protein>